<protein>
    <submittedName>
        <fullName evidence="1">Uncharacterized protein</fullName>
    </submittedName>
</protein>
<name>A0A0A9DG97_ARUDO</name>
<organism evidence="1">
    <name type="scientific">Arundo donax</name>
    <name type="common">Giant reed</name>
    <name type="synonym">Donax arundinaceus</name>
    <dbReference type="NCBI Taxonomy" id="35708"/>
    <lineage>
        <taxon>Eukaryota</taxon>
        <taxon>Viridiplantae</taxon>
        <taxon>Streptophyta</taxon>
        <taxon>Embryophyta</taxon>
        <taxon>Tracheophyta</taxon>
        <taxon>Spermatophyta</taxon>
        <taxon>Magnoliopsida</taxon>
        <taxon>Liliopsida</taxon>
        <taxon>Poales</taxon>
        <taxon>Poaceae</taxon>
        <taxon>PACMAD clade</taxon>
        <taxon>Arundinoideae</taxon>
        <taxon>Arundineae</taxon>
        <taxon>Arundo</taxon>
    </lineage>
</organism>
<dbReference type="EMBL" id="GBRH01211024">
    <property type="protein sequence ID" value="JAD86871.1"/>
    <property type="molecule type" value="Transcribed_RNA"/>
</dbReference>
<reference evidence="1" key="2">
    <citation type="journal article" date="2015" name="Data Brief">
        <title>Shoot transcriptome of the giant reed, Arundo donax.</title>
        <authorList>
            <person name="Barrero R.A."/>
            <person name="Guerrero F.D."/>
            <person name="Moolhuijzen P."/>
            <person name="Goolsby J.A."/>
            <person name="Tidwell J."/>
            <person name="Bellgard S.E."/>
            <person name="Bellgard M.I."/>
        </authorList>
    </citation>
    <scope>NUCLEOTIDE SEQUENCE</scope>
    <source>
        <tissue evidence="1">Shoot tissue taken approximately 20 cm above the soil surface</tissue>
    </source>
</reference>
<proteinExistence type="predicted"/>
<reference evidence="1" key="1">
    <citation type="submission" date="2014-09" db="EMBL/GenBank/DDBJ databases">
        <authorList>
            <person name="Magalhaes I.L.F."/>
            <person name="Oliveira U."/>
            <person name="Santos F.R."/>
            <person name="Vidigal T.H.D.A."/>
            <person name="Brescovit A.D."/>
            <person name="Santos A.J."/>
        </authorList>
    </citation>
    <scope>NUCLEOTIDE SEQUENCE</scope>
    <source>
        <tissue evidence="1">Shoot tissue taken approximately 20 cm above the soil surface</tissue>
    </source>
</reference>
<evidence type="ECO:0000313" key="1">
    <source>
        <dbReference type="EMBL" id="JAD86871.1"/>
    </source>
</evidence>
<accession>A0A0A9DG97</accession>
<dbReference type="AlphaFoldDB" id="A0A0A9DG97"/>
<sequence>MHSYGHTILLFVTGKNLERSCRLNQQTEAAALLLVLSLHHHSPKKHKFNCRHTFFSKIPRPDS</sequence>